<protein>
    <recommendedName>
        <fullName evidence="3">WG repeat protein</fullName>
    </recommendedName>
</protein>
<dbReference type="EMBL" id="JBHTIB010000002">
    <property type="protein sequence ID" value="MFD0834255.1"/>
    <property type="molecule type" value="Genomic_DNA"/>
</dbReference>
<reference evidence="2" key="1">
    <citation type="journal article" date="2019" name="Int. J. Syst. Evol. Microbiol.">
        <title>The Global Catalogue of Microorganisms (GCM) 10K type strain sequencing project: providing services to taxonomists for standard genome sequencing and annotation.</title>
        <authorList>
            <consortium name="The Broad Institute Genomics Platform"/>
            <consortium name="The Broad Institute Genome Sequencing Center for Infectious Disease"/>
            <person name="Wu L."/>
            <person name="Ma J."/>
        </authorList>
    </citation>
    <scope>NUCLEOTIDE SEQUENCE [LARGE SCALE GENOMIC DNA]</scope>
    <source>
        <strain evidence="2">CCUG 60529</strain>
    </source>
</reference>
<evidence type="ECO:0000313" key="2">
    <source>
        <dbReference type="Proteomes" id="UP001597011"/>
    </source>
</evidence>
<organism evidence="1 2">
    <name type="scientific">Mariniflexile aquimaris</name>
    <dbReference type="NCBI Taxonomy" id="881009"/>
    <lineage>
        <taxon>Bacteria</taxon>
        <taxon>Pseudomonadati</taxon>
        <taxon>Bacteroidota</taxon>
        <taxon>Flavobacteriia</taxon>
        <taxon>Flavobacteriales</taxon>
        <taxon>Flavobacteriaceae</taxon>
        <taxon>Mariniflexile</taxon>
    </lineage>
</organism>
<keyword evidence="2" id="KW-1185">Reference proteome</keyword>
<comment type="caution">
    <text evidence="1">The sequence shown here is derived from an EMBL/GenBank/DDBJ whole genome shotgun (WGS) entry which is preliminary data.</text>
</comment>
<dbReference type="RefSeq" id="WP_379938434.1">
    <property type="nucleotide sequence ID" value="NZ_JBHTIB010000002.1"/>
</dbReference>
<proteinExistence type="predicted"/>
<accession>A0ABW3BMG1</accession>
<gene>
    <name evidence="1" type="ORF">ACFQ0I_00650</name>
</gene>
<evidence type="ECO:0008006" key="3">
    <source>
        <dbReference type="Google" id="ProtNLM"/>
    </source>
</evidence>
<sequence length="507" mass="59530">MIRKIFYITFLLVPFLSFAQDILINKGEIIKDRQFLIDKTEITACDENGNFVSVRPHRINGTLRNYFIEFFDKLDFIERQEIETENSTEILEVFIKNNKVHVLIKEIDNKYATIRIDLFDLTTKKFVKKNLISAEKDSEKVFFDALKYNNQISVIHDDNYLLNFPVVDDNIAFTYLEFFDGDLNSQSYHEIYPNKNIHRKNTTFLNVSQYNNKTYILYSLHDEKDGNYYQLTEYSNNETRDLILPIEADTYQLINTLSDDESFIINGLFSKKKKGTFEGFSYYKVNLNRFELTSYKISDFHSEDAKKYFIGLFKSNRSIDIKELFIDKEQNTYLIGQFYSIRHQQVPIGIPIASFASSSFTAFITYNPFSVSYKVYDDILISKINSSGELIWDKILEIKETEKIDVRSNKQDSSYFAYFENNQLNILMNGYIDMDKDKLIVKQDKRNSKTNFYNITVNNRGEITPKIIFPNADSDILFRAEGSLKFNNTILNLGQGNMTKQLLKLDF</sequence>
<evidence type="ECO:0000313" key="1">
    <source>
        <dbReference type="EMBL" id="MFD0834255.1"/>
    </source>
</evidence>
<name>A0ABW3BMG1_9FLAO</name>
<dbReference type="Proteomes" id="UP001597011">
    <property type="component" value="Unassembled WGS sequence"/>
</dbReference>